<dbReference type="PIR" id="S55235">
    <property type="entry name" value="S55235"/>
</dbReference>
<sequence length="26" mass="2863">QTGLFYSTDTGKTEEVADLIQWAMGT</sequence>
<proteinExistence type="evidence at protein level"/>
<dbReference type="GO" id="GO:0010181">
    <property type="term" value="F:FMN binding"/>
    <property type="evidence" value="ECO:0007669"/>
    <property type="project" value="InterPro"/>
</dbReference>
<feature type="domain" description="Flavodoxin-like" evidence="1">
    <location>
        <begin position="2"/>
        <end position="26"/>
    </location>
</feature>
<organism>
    <name type="scientific">Scenedesmus fuscus</name>
    <name type="common">Green alga</name>
    <name type="synonym">Chlorella fusca</name>
    <dbReference type="NCBI Taxonomy" id="3073"/>
    <lineage>
        <taxon>Eukaryota</taxon>
        <taxon>Viridiplantae</taxon>
        <taxon>Chlorophyta</taxon>
        <taxon>core chlorophytes</taxon>
        <taxon>Chlorophyceae</taxon>
        <taxon>CS clade</taxon>
        <taxon>Sphaeropleales</taxon>
        <taxon>Scenedesmaceae</taxon>
        <taxon>Scenedesmus</taxon>
    </lineage>
</organism>
<dbReference type="AlphaFoldDB" id="Q9S8L2"/>
<reference key="1">
    <citation type="journal article" date="1994" name="Biochem. J.">
        <title>Isolation and characterization of two different flavodoxins from the eukaryote Chlorella fusca.</title>
        <authorList>
            <person name="Peleato M.L."/>
            <person name="Ayora S."/>
            <person name="Inda L.A."/>
            <person name="Gomez-Moreno C."/>
        </authorList>
    </citation>
    <scope>PROTEIN SEQUENCE</scope>
</reference>
<dbReference type="InterPro" id="IPR008254">
    <property type="entry name" value="Flavodoxin/NO_synth"/>
</dbReference>
<accession>Q9S8L2</accession>
<dbReference type="PROSITE" id="PS50902">
    <property type="entry name" value="FLAVODOXIN_LIKE"/>
    <property type="match status" value="1"/>
</dbReference>
<evidence type="ECO:0000259" key="1">
    <source>
        <dbReference type="PROSITE" id="PS50902"/>
    </source>
</evidence>
<keyword id="KW-0903">Direct protein sequencing</keyword>
<name>Q9S8L2_SCEFU</name>
<protein>
    <submittedName>
        <fullName>Flavodoxin II</fullName>
    </submittedName>
</protein>